<evidence type="ECO:0000256" key="1">
    <source>
        <dbReference type="ARBA" id="ARBA00001936"/>
    </source>
</evidence>
<evidence type="ECO:0000256" key="3">
    <source>
        <dbReference type="ARBA" id="ARBA00022598"/>
    </source>
</evidence>
<proteinExistence type="inferred from homology"/>
<feature type="domain" description="ATP-grasp" evidence="11">
    <location>
        <begin position="142"/>
        <end position="327"/>
    </location>
</feature>
<keyword evidence="8" id="KW-0460">Magnesium</keyword>
<dbReference type="RefSeq" id="WP_066420098.1">
    <property type="nucleotide sequence ID" value="NZ_FKBS01000029.1"/>
</dbReference>
<evidence type="ECO:0000256" key="6">
    <source>
        <dbReference type="ARBA" id="ARBA00022741"/>
    </source>
</evidence>
<dbReference type="GO" id="GO:0005737">
    <property type="term" value="C:cytoplasm"/>
    <property type="evidence" value="ECO:0007669"/>
    <property type="project" value="TreeGrafter"/>
</dbReference>
<dbReference type="Pfam" id="PF02955">
    <property type="entry name" value="GSH-S_ATP"/>
    <property type="match status" value="1"/>
</dbReference>
<dbReference type="InterPro" id="IPR013815">
    <property type="entry name" value="ATP_grasp_subdomain_1"/>
</dbReference>
<dbReference type="Pfam" id="PF02951">
    <property type="entry name" value="GSH-S_N"/>
    <property type="match status" value="1"/>
</dbReference>
<evidence type="ECO:0000313" key="12">
    <source>
        <dbReference type="EMBL" id="SAI56653.1"/>
    </source>
</evidence>
<protein>
    <recommendedName>
        <fullName evidence="10">Glutathione synthetase</fullName>
        <ecNumber evidence="10">6.3.2.3</ecNumber>
    </recommendedName>
    <alternativeName>
        <fullName evidence="10">GSH synthetase</fullName>
        <shortName evidence="10">GSH-S</shortName>
        <shortName evidence="10">GSHase</shortName>
    </alternativeName>
    <alternativeName>
        <fullName evidence="10">Glutathione synthase</fullName>
    </alternativeName>
</protein>
<keyword evidence="9" id="KW-0464">Manganese</keyword>
<evidence type="ECO:0000256" key="4">
    <source>
        <dbReference type="ARBA" id="ARBA00022684"/>
    </source>
</evidence>
<gene>
    <name evidence="10 12" type="primary">gshB</name>
    <name evidence="12" type="ORF">SAMEA1982600_04797</name>
</gene>
<dbReference type="PROSITE" id="PS50975">
    <property type="entry name" value="ATP_GRASP"/>
    <property type="match status" value="1"/>
</dbReference>
<evidence type="ECO:0000259" key="11">
    <source>
        <dbReference type="PROSITE" id="PS50975"/>
    </source>
</evidence>
<dbReference type="NCBIfam" id="TIGR01380">
    <property type="entry name" value="glut_syn"/>
    <property type="match status" value="1"/>
</dbReference>
<dbReference type="NCBIfam" id="NF003573">
    <property type="entry name" value="PRK05246.1"/>
    <property type="match status" value="1"/>
</dbReference>
<evidence type="ECO:0000256" key="10">
    <source>
        <dbReference type="HAMAP-Rule" id="MF_00162"/>
    </source>
</evidence>
<evidence type="ECO:0000256" key="9">
    <source>
        <dbReference type="ARBA" id="ARBA00023211"/>
    </source>
</evidence>
<evidence type="ECO:0000256" key="2">
    <source>
        <dbReference type="ARBA" id="ARBA00001946"/>
    </source>
</evidence>
<dbReference type="InterPro" id="IPR016185">
    <property type="entry name" value="PreATP-grasp_dom_sf"/>
</dbReference>
<dbReference type="AlphaFoldDB" id="A0A157RFA3"/>
<dbReference type="PANTHER" id="PTHR21621:SF4">
    <property type="entry name" value="GLUTATHIONE SYNTHETASE"/>
    <property type="match status" value="1"/>
</dbReference>
<dbReference type="InterPro" id="IPR006284">
    <property type="entry name" value="Glut_synth_pro"/>
</dbReference>
<dbReference type="Gene3D" id="3.30.1490.20">
    <property type="entry name" value="ATP-grasp fold, A domain"/>
    <property type="match status" value="1"/>
</dbReference>
<dbReference type="SUPFAM" id="SSF52440">
    <property type="entry name" value="PreATP-grasp domain"/>
    <property type="match status" value="1"/>
</dbReference>
<dbReference type="UniPathway" id="UPA00142">
    <property type="reaction ID" value="UER00210"/>
</dbReference>
<dbReference type="InterPro" id="IPR011761">
    <property type="entry name" value="ATP-grasp"/>
</dbReference>
<dbReference type="Gene3D" id="3.40.50.20">
    <property type="match status" value="1"/>
</dbReference>
<keyword evidence="6 10" id="KW-0547">Nucleotide-binding</keyword>
<dbReference type="OrthoDB" id="9785415at2"/>
<evidence type="ECO:0000256" key="5">
    <source>
        <dbReference type="ARBA" id="ARBA00022723"/>
    </source>
</evidence>
<comment type="similarity">
    <text evidence="10">Belongs to the prokaryotic GSH synthase family.</text>
</comment>
<organism evidence="12 13">
    <name type="scientific">Bordetella ansorpii</name>
    <dbReference type="NCBI Taxonomy" id="288768"/>
    <lineage>
        <taxon>Bacteria</taxon>
        <taxon>Pseudomonadati</taxon>
        <taxon>Pseudomonadota</taxon>
        <taxon>Betaproteobacteria</taxon>
        <taxon>Burkholderiales</taxon>
        <taxon>Alcaligenaceae</taxon>
        <taxon>Bordetella</taxon>
    </lineage>
</organism>
<keyword evidence="5" id="KW-0479">Metal-binding</keyword>
<dbReference type="SUPFAM" id="SSF56059">
    <property type="entry name" value="Glutathione synthetase ATP-binding domain-like"/>
    <property type="match status" value="1"/>
</dbReference>
<dbReference type="PANTHER" id="PTHR21621">
    <property type="entry name" value="RIBOSOMAL PROTEIN S6 MODIFICATION PROTEIN"/>
    <property type="match status" value="1"/>
</dbReference>
<comment type="pathway">
    <text evidence="10">Sulfur metabolism; glutathione biosynthesis; glutathione from L-cysteine and L-glutamate: step 2/2.</text>
</comment>
<dbReference type="GO" id="GO:0046872">
    <property type="term" value="F:metal ion binding"/>
    <property type="evidence" value="ECO:0007669"/>
    <property type="project" value="UniProtKB-KW"/>
</dbReference>
<comment type="cofactor">
    <cofactor evidence="2">
        <name>Mg(2+)</name>
        <dbReference type="ChEBI" id="CHEBI:18420"/>
    </cofactor>
</comment>
<dbReference type="FunFam" id="3.30.1490.20:FF:000009">
    <property type="entry name" value="Glutathione synthetase"/>
    <property type="match status" value="1"/>
</dbReference>
<dbReference type="InterPro" id="IPR004218">
    <property type="entry name" value="GSHS_ATP-bd"/>
</dbReference>
<evidence type="ECO:0000256" key="8">
    <source>
        <dbReference type="ARBA" id="ARBA00022842"/>
    </source>
</evidence>
<dbReference type="InterPro" id="IPR004215">
    <property type="entry name" value="GSHS_N"/>
</dbReference>
<sequence length="331" mass="35842">MHVLFVIDPLPLLKAYKDSSVAMMRALVARGHTLSVTLQGDLYIDEGIVNARTTAIELVEGADLHEHAWWKVAGPHAAPGGDPAAKGASVDLPLSSFDAVVMRKDPPFDMEYVYSTHLLEYAQAQGARVFNSGAAIRNHPEKLTITEFADLATPTLVTRDMERLKAFHAQHQDVIVKPLDGMGGTGIFRLRAEEPNRNAILETLTDNGQRTIMAQRYIPEIVKGDKRILLIGGEPVPYCLARIPLAGETRGNLAAGGRGVAQPLSDRDRQIAVTAAERLAGRGLLLVGLDVIGDYVTEVNVTSPTCFVEITEQTGFNVGEMFAKALERAVG</sequence>
<keyword evidence="4 10" id="KW-0317">Glutathione biosynthesis</keyword>
<comment type="catalytic activity">
    <reaction evidence="10">
        <text>gamma-L-glutamyl-L-cysteine + glycine + ATP = glutathione + ADP + phosphate + H(+)</text>
        <dbReference type="Rhea" id="RHEA:13557"/>
        <dbReference type="ChEBI" id="CHEBI:15378"/>
        <dbReference type="ChEBI" id="CHEBI:30616"/>
        <dbReference type="ChEBI" id="CHEBI:43474"/>
        <dbReference type="ChEBI" id="CHEBI:57305"/>
        <dbReference type="ChEBI" id="CHEBI:57925"/>
        <dbReference type="ChEBI" id="CHEBI:58173"/>
        <dbReference type="ChEBI" id="CHEBI:456216"/>
        <dbReference type="EC" id="6.3.2.3"/>
    </reaction>
</comment>
<reference evidence="12 13" key="1">
    <citation type="submission" date="2016-03" db="EMBL/GenBank/DDBJ databases">
        <authorList>
            <consortium name="Pathogen Informatics"/>
        </authorList>
    </citation>
    <scope>NUCLEOTIDE SEQUENCE [LARGE SCALE GENOMIC DNA]</scope>
    <source>
        <strain evidence="12 13">NCTC13364</strain>
    </source>
</reference>
<dbReference type="Gene3D" id="3.30.470.20">
    <property type="entry name" value="ATP-grasp fold, B domain"/>
    <property type="match status" value="1"/>
</dbReference>
<keyword evidence="3 10" id="KW-0436">Ligase</keyword>
<keyword evidence="7 10" id="KW-0067">ATP-binding</keyword>
<dbReference type="GO" id="GO:0005524">
    <property type="term" value="F:ATP binding"/>
    <property type="evidence" value="ECO:0007669"/>
    <property type="project" value="UniProtKB-UniRule"/>
</dbReference>
<accession>A0A157RFA3</accession>
<dbReference type="EC" id="6.3.2.3" evidence="10"/>
<dbReference type="HAMAP" id="MF_00162">
    <property type="entry name" value="GSH_S"/>
    <property type="match status" value="1"/>
</dbReference>
<comment type="cofactor">
    <cofactor evidence="1">
        <name>Mn(2+)</name>
        <dbReference type="ChEBI" id="CHEBI:29035"/>
    </cofactor>
</comment>
<evidence type="ECO:0000256" key="7">
    <source>
        <dbReference type="ARBA" id="ARBA00022840"/>
    </source>
</evidence>
<dbReference type="Proteomes" id="UP000077037">
    <property type="component" value="Unassembled WGS sequence"/>
</dbReference>
<evidence type="ECO:0000313" key="13">
    <source>
        <dbReference type="Proteomes" id="UP000077037"/>
    </source>
</evidence>
<dbReference type="EMBL" id="FKBS01000029">
    <property type="protein sequence ID" value="SAI56653.1"/>
    <property type="molecule type" value="Genomic_DNA"/>
</dbReference>
<name>A0A157RFA3_9BORD</name>
<dbReference type="GO" id="GO:0004363">
    <property type="term" value="F:glutathione synthase activity"/>
    <property type="evidence" value="ECO:0007669"/>
    <property type="project" value="UniProtKB-UniRule"/>
</dbReference>